<evidence type="ECO:0000313" key="4">
    <source>
        <dbReference type="Proteomes" id="UP001151582"/>
    </source>
</evidence>
<dbReference type="Pfam" id="PF05922">
    <property type="entry name" value="Inhibitor_I9"/>
    <property type="match status" value="1"/>
</dbReference>
<sequence>MVAFNTATRNMTCYLGVVLLLHASLFSLVHAGISDQQRGARPNQYIVQFNTNAANAGVRTRGIMDKISGFLDDAKALLSTAKVQFHILKNINTKLFNGSLVTIAQENVAKLRQMPGVKNVWSNRVYSISQEQMPPANTTAQKPLEPMPMQPFNVLNMTGVGALHEKGLT</sequence>
<accession>A0A9W8EAF4</accession>
<reference evidence="3" key="1">
    <citation type="submission" date="2022-07" db="EMBL/GenBank/DDBJ databases">
        <title>Phylogenomic reconstructions and comparative analyses of Kickxellomycotina fungi.</title>
        <authorList>
            <person name="Reynolds N.K."/>
            <person name="Stajich J.E."/>
            <person name="Barry K."/>
            <person name="Grigoriev I.V."/>
            <person name="Crous P."/>
            <person name="Smith M.E."/>
        </authorList>
    </citation>
    <scope>NUCLEOTIDE SEQUENCE</scope>
    <source>
        <strain evidence="3">RSA 567</strain>
    </source>
</reference>
<dbReference type="EMBL" id="JANBQB010000924">
    <property type="protein sequence ID" value="KAJ1972960.1"/>
    <property type="molecule type" value="Genomic_DNA"/>
</dbReference>
<feature type="domain" description="Inhibitor I9" evidence="2">
    <location>
        <begin position="44"/>
        <end position="128"/>
    </location>
</feature>
<feature type="signal peptide" evidence="1">
    <location>
        <begin position="1"/>
        <end position="31"/>
    </location>
</feature>
<dbReference type="OrthoDB" id="10334596at2759"/>
<gene>
    <name evidence="3" type="ORF">H4R34_005234</name>
</gene>
<keyword evidence="1" id="KW-0732">Signal</keyword>
<feature type="non-terminal residue" evidence="3">
    <location>
        <position position="169"/>
    </location>
</feature>
<feature type="chain" id="PRO_5040937887" description="Inhibitor I9 domain-containing protein" evidence="1">
    <location>
        <begin position="32"/>
        <end position="169"/>
    </location>
</feature>
<name>A0A9W8EAF4_9FUNG</name>
<evidence type="ECO:0000259" key="2">
    <source>
        <dbReference type="Pfam" id="PF05922"/>
    </source>
</evidence>
<evidence type="ECO:0000313" key="3">
    <source>
        <dbReference type="EMBL" id="KAJ1972960.1"/>
    </source>
</evidence>
<dbReference type="AlphaFoldDB" id="A0A9W8EAF4"/>
<organism evidence="3 4">
    <name type="scientific">Dimargaris verticillata</name>
    <dbReference type="NCBI Taxonomy" id="2761393"/>
    <lineage>
        <taxon>Eukaryota</taxon>
        <taxon>Fungi</taxon>
        <taxon>Fungi incertae sedis</taxon>
        <taxon>Zoopagomycota</taxon>
        <taxon>Kickxellomycotina</taxon>
        <taxon>Dimargaritomycetes</taxon>
        <taxon>Dimargaritales</taxon>
        <taxon>Dimargaritaceae</taxon>
        <taxon>Dimargaris</taxon>
    </lineage>
</organism>
<proteinExistence type="predicted"/>
<dbReference type="Proteomes" id="UP001151582">
    <property type="component" value="Unassembled WGS sequence"/>
</dbReference>
<dbReference type="InterPro" id="IPR010259">
    <property type="entry name" value="S8pro/Inhibitor_I9"/>
</dbReference>
<protein>
    <recommendedName>
        <fullName evidence="2">Inhibitor I9 domain-containing protein</fullName>
    </recommendedName>
</protein>
<evidence type="ECO:0000256" key="1">
    <source>
        <dbReference type="SAM" id="SignalP"/>
    </source>
</evidence>
<keyword evidence="4" id="KW-1185">Reference proteome</keyword>
<comment type="caution">
    <text evidence="3">The sequence shown here is derived from an EMBL/GenBank/DDBJ whole genome shotgun (WGS) entry which is preliminary data.</text>
</comment>